<name>A0ACC0VYB3_9STRA</name>
<dbReference type="EMBL" id="CM047584">
    <property type="protein sequence ID" value="KAI9911482.1"/>
    <property type="molecule type" value="Genomic_DNA"/>
</dbReference>
<reference evidence="1 2" key="1">
    <citation type="journal article" date="2022" name="bioRxiv">
        <title>The genome of the oomycete Peronosclerospora sorghi, a cosmopolitan pathogen of maize and sorghum, is inflated with dispersed pseudogenes.</title>
        <authorList>
            <person name="Fletcher K."/>
            <person name="Martin F."/>
            <person name="Isakeit T."/>
            <person name="Cavanaugh K."/>
            <person name="Magill C."/>
            <person name="Michelmore R."/>
        </authorList>
    </citation>
    <scope>NUCLEOTIDE SEQUENCE [LARGE SCALE GENOMIC DNA]</scope>
    <source>
        <strain evidence="1">P6</strain>
    </source>
</reference>
<protein>
    <submittedName>
        <fullName evidence="1">Uncharacterized protein</fullName>
    </submittedName>
</protein>
<organism evidence="1 2">
    <name type="scientific">Peronosclerospora sorghi</name>
    <dbReference type="NCBI Taxonomy" id="230839"/>
    <lineage>
        <taxon>Eukaryota</taxon>
        <taxon>Sar</taxon>
        <taxon>Stramenopiles</taxon>
        <taxon>Oomycota</taxon>
        <taxon>Peronosporomycetes</taxon>
        <taxon>Peronosporales</taxon>
        <taxon>Peronosporaceae</taxon>
        <taxon>Peronosclerospora</taxon>
    </lineage>
</organism>
<keyword evidence="2" id="KW-1185">Reference proteome</keyword>
<accession>A0ACC0VYB3</accession>
<evidence type="ECO:0000313" key="2">
    <source>
        <dbReference type="Proteomes" id="UP001163321"/>
    </source>
</evidence>
<gene>
    <name evidence="1" type="ORF">PsorP6_009246</name>
</gene>
<evidence type="ECO:0000313" key="1">
    <source>
        <dbReference type="EMBL" id="KAI9911482.1"/>
    </source>
</evidence>
<dbReference type="Proteomes" id="UP001163321">
    <property type="component" value="Chromosome 5"/>
</dbReference>
<proteinExistence type="predicted"/>
<comment type="caution">
    <text evidence="1">The sequence shown here is derived from an EMBL/GenBank/DDBJ whole genome shotgun (WGS) entry which is preliminary data.</text>
</comment>
<sequence>MLTTEASKVKQMVDAKNIITDDEANAIRQELWIGLLKTPTINVQKRILFKLLPDDAKDHLKSKFLTFVSEDKERVEQVQKWLKWRDEKYSGKEALDLPAYLNKDRIMNWLLQEAGKSDAFVMPAKEPAITDKAEKFDLTAVLEDYVQEKKLSGLDNVPTLVHLDQARLARLVQEFLMFVYENKNRARQFDGWIQWLNSEPGRKKALAQEITGSTIRPLKRARKE</sequence>